<evidence type="ECO:0000313" key="2">
    <source>
        <dbReference type="Proteomes" id="UP000503287"/>
    </source>
</evidence>
<keyword evidence="2" id="KW-1185">Reference proteome</keyword>
<evidence type="ECO:0000313" key="1">
    <source>
        <dbReference type="EMBL" id="QIF95040.1"/>
    </source>
</evidence>
<dbReference type="EMBL" id="CP047344">
    <property type="protein sequence ID" value="QIF95040.1"/>
    <property type="molecule type" value="Genomic_DNA"/>
</dbReference>
<dbReference type="Proteomes" id="UP000503287">
    <property type="component" value="Chromosome"/>
</dbReference>
<sequence length="192" mass="22517">MGSPYGGLIFVGPIDLIKITLESKDERKIPSQNTQSNPVIYYNNKPRTVTVADITLNQEDIFSSKNNIGSIDFIFPDEDEYKIILELNYQNDKYQVLESKINLFMNNRENKLPLIDYSKRDIRYPDYKLSYVDLYIFSKKNTFKLKITLINSQSETNHSQNEDIIIENENSILKSKIIIDEKDYKIDKATYY</sequence>
<name>A0A6G6SMX3_PROVU</name>
<dbReference type="AlphaFoldDB" id="A0A6G6SMX3"/>
<organism evidence="1 2">
    <name type="scientific">Proteus vulgaris</name>
    <dbReference type="NCBI Taxonomy" id="585"/>
    <lineage>
        <taxon>Bacteria</taxon>
        <taxon>Pseudomonadati</taxon>
        <taxon>Pseudomonadota</taxon>
        <taxon>Gammaproteobacteria</taxon>
        <taxon>Enterobacterales</taxon>
        <taxon>Morganellaceae</taxon>
        <taxon>Proteus</taxon>
    </lineage>
</organism>
<accession>A0A6G6SMX3</accession>
<dbReference type="RefSeq" id="WP_164526577.1">
    <property type="nucleotide sequence ID" value="NZ_CP047344.1"/>
</dbReference>
<reference evidence="1 2" key="1">
    <citation type="submission" date="2020-01" db="EMBL/GenBank/DDBJ databases">
        <title>The genomic epidemiology of tigecycline resistance gene tet(X) variants in a swine farm in China.</title>
        <authorList>
            <person name="Peng K."/>
            <person name="Li R."/>
        </authorList>
    </citation>
    <scope>NUCLEOTIDE SEQUENCE [LARGE SCALE GENOMIC DNA]</scope>
    <source>
        <strain evidence="1 2">ZN3</strain>
    </source>
</reference>
<protein>
    <submittedName>
        <fullName evidence="1">Uncharacterized protein</fullName>
    </submittedName>
</protein>
<proteinExistence type="predicted"/>
<gene>
    <name evidence="1" type="ORF">GTH24_14530</name>
</gene>